<dbReference type="GO" id="GO:0016810">
    <property type="term" value="F:hydrolase activity, acting on carbon-nitrogen (but not peptide) bonds"/>
    <property type="evidence" value="ECO:0007669"/>
    <property type="project" value="InterPro"/>
</dbReference>
<keyword evidence="6" id="KW-1185">Reference proteome</keyword>
<organism evidence="5 6">
    <name type="scientific">Microlunatus flavus</name>
    <dbReference type="NCBI Taxonomy" id="1036181"/>
    <lineage>
        <taxon>Bacteria</taxon>
        <taxon>Bacillati</taxon>
        <taxon>Actinomycetota</taxon>
        <taxon>Actinomycetes</taxon>
        <taxon>Propionibacteriales</taxon>
        <taxon>Propionibacteriaceae</taxon>
        <taxon>Microlunatus</taxon>
    </lineage>
</organism>
<evidence type="ECO:0000256" key="1">
    <source>
        <dbReference type="ARBA" id="ARBA00022723"/>
    </source>
</evidence>
<dbReference type="AlphaFoldDB" id="A0A1H9HNY9"/>
<sequence>MPLSRTPRPRPSLRRATRAVLVAAAALVTTLAVATPAGASPAAVDQHGQHPRACRNGYVGLTFDDGPSPTAPDLLKALKKEHLRATMFNQGNNALERPGLVRKERRAKMWIGNHTFTHPDLTQLAEPQRFSEMASTQWVLRDITHREPTLFRPPFGSTNDSVRADAERIGVLEVLWTVDSEDWNGASVEQIVARAATLTDGGIILMHDWPPNTVKAIPGVAQALRDQGLCAGKIVYTPEAVPFGSTTFHAKAVKP</sequence>
<dbReference type="PANTHER" id="PTHR10587:SF133">
    <property type="entry name" value="CHITIN DEACETYLASE 1-RELATED"/>
    <property type="match status" value="1"/>
</dbReference>
<proteinExistence type="predicted"/>
<feature type="domain" description="NodB homology" evidence="4">
    <location>
        <begin position="57"/>
        <end position="232"/>
    </location>
</feature>
<dbReference type="Pfam" id="PF01522">
    <property type="entry name" value="Polysacc_deac_1"/>
    <property type="match status" value="1"/>
</dbReference>
<keyword evidence="1" id="KW-0479">Metal-binding</keyword>
<evidence type="ECO:0000256" key="2">
    <source>
        <dbReference type="ARBA" id="ARBA00022801"/>
    </source>
</evidence>
<dbReference type="GO" id="GO:0016020">
    <property type="term" value="C:membrane"/>
    <property type="evidence" value="ECO:0007669"/>
    <property type="project" value="TreeGrafter"/>
</dbReference>
<protein>
    <submittedName>
        <fullName evidence="5">Polysaccharide deacetylase</fullName>
    </submittedName>
</protein>
<reference evidence="6" key="1">
    <citation type="submission" date="2016-10" db="EMBL/GenBank/DDBJ databases">
        <authorList>
            <person name="Varghese N."/>
            <person name="Submissions S."/>
        </authorList>
    </citation>
    <scope>NUCLEOTIDE SEQUENCE [LARGE SCALE GENOMIC DNA]</scope>
    <source>
        <strain evidence="6">CGMCC 4.6856</strain>
    </source>
</reference>
<dbReference type="SUPFAM" id="SSF88713">
    <property type="entry name" value="Glycoside hydrolase/deacetylase"/>
    <property type="match status" value="1"/>
</dbReference>
<dbReference type="RefSeq" id="WP_091180589.1">
    <property type="nucleotide sequence ID" value="NZ_FOFA01000004.1"/>
</dbReference>
<dbReference type="EMBL" id="FOFA01000004">
    <property type="protein sequence ID" value="SEQ64050.1"/>
    <property type="molecule type" value="Genomic_DNA"/>
</dbReference>
<dbReference type="OrthoDB" id="3173508at2"/>
<dbReference type="InterPro" id="IPR002509">
    <property type="entry name" value="NODB_dom"/>
</dbReference>
<dbReference type="PANTHER" id="PTHR10587">
    <property type="entry name" value="GLYCOSYL TRANSFERASE-RELATED"/>
    <property type="match status" value="1"/>
</dbReference>
<dbReference type="InterPro" id="IPR050248">
    <property type="entry name" value="Polysacc_deacetylase_ArnD"/>
</dbReference>
<dbReference type="Gene3D" id="3.20.20.370">
    <property type="entry name" value="Glycoside hydrolase/deacetylase"/>
    <property type="match status" value="1"/>
</dbReference>
<feature type="signal peptide" evidence="3">
    <location>
        <begin position="1"/>
        <end position="34"/>
    </location>
</feature>
<gene>
    <name evidence="5" type="ORF">SAMN05421756_104339</name>
</gene>
<keyword evidence="2" id="KW-0378">Hydrolase</keyword>
<name>A0A1H9HNY9_9ACTN</name>
<evidence type="ECO:0000256" key="3">
    <source>
        <dbReference type="SAM" id="SignalP"/>
    </source>
</evidence>
<evidence type="ECO:0000313" key="6">
    <source>
        <dbReference type="Proteomes" id="UP000198504"/>
    </source>
</evidence>
<dbReference type="PROSITE" id="PS51677">
    <property type="entry name" value="NODB"/>
    <property type="match status" value="1"/>
</dbReference>
<dbReference type="Proteomes" id="UP000198504">
    <property type="component" value="Unassembled WGS sequence"/>
</dbReference>
<evidence type="ECO:0000313" key="5">
    <source>
        <dbReference type="EMBL" id="SEQ64050.1"/>
    </source>
</evidence>
<feature type="chain" id="PRO_5038793195" evidence="3">
    <location>
        <begin position="35"/>
        <end position="255"/>
    </location>
</feature>
<dbReference type="InterPro" id="IPR011330">
    <property type="entry name" value="Glyco_hydro/deAcase_b/a-brl"/>
</dbReference>
<dbReference type="GO" id="GO:0046872">
    <property type="term" value="F:metal ion binding"/>
    <property type="evidence" value="ECO:0007669"/>
    <property type="project" value="UniProtKB-KW"/>
</dbReference>
<evidence type="ECO:0000259" key="4">
    <source>
        <dbReference type="PROSITE" id="PS51677"/>
    </source>
</evidence>
<keyword evidence="3" id="KW-0732">Signal</keyword>
<dbReference type="GO" id="GO:0005975">
    <property type="term" value="P:carbohydrate metabolic process"/>
    <property type="evidence" value="ECO:0007669"/>
    <property type="project" value="InterPro"/>
</dbReference>
<accession>A0A1H9HNY9</accession>